<evidence type="ECO:0000256" key="1">
    <source>
        <dbReference type="PIRSR" id="PIRSR000390-1"/>
    </source>
</evidence>
<keyword evidence="5" id="KW-1185">Reference proteome</keyword>
<dbReference type="PIRSF" id="PIRSF000390">
    <property type="entry name" value="PLP_StrS"/>
    <property type="match status" value="1"/>
</dbReference>
<evidence type="ECO:0000256" key="2">
    <source>
        <dbReference type="PIRSR" id="PIRSR000390-2"/>
    </source>
</evidence>
<dbReference type="InterPro" id="IPR015421">
    <property type="entry name" value="PyrdxlP-dep_Trfase_major"/>
</dbReference>
<protein>
    <submittedName>
        <fullName evidence="4">DegT/DnrJ/EryC1/StrS family aminotransferase</fullName>
        <ecNumber evidence="4">2.6.1.-</ecNumber>
    </submittedName>
</protein>
<gene>
    <name evidence="4" type="ORF">MJA45_18195</name>
</gene>
<feature type="active site" description="Proton acceptor" evidence="1">
    <location>
        <position position="197"/>
    </location>
</feature>
<dbReference type="GO" id="GO:0030170">
    <property type="term" value="F:pyridoxal phosphate binding"/>
    <property type="evidence" value="ECO:0007669"/>
    <property type="project" value="TreeGrafter"/>
</dbReference>
<proteinExistence type="inferred from homology"/>
<comment type="similarity">
    <text evidence="3">Belongs to the DegT/DnrJ/EryC1 family.</text>
</comment>
<dbReference type="PANTHER" id="PTHR30244">
    <property type="entry name" value="TRANSAMINASE"/>
    <property type="match status" value="1"/>
</dbReference>
<dbReference type="EC" id="2.6.1.-" evidence="4"/>
<dbReference type="GO" id="GO:0008483">
    <property type="term" value="F:transaminase activity"/>
    <property type="evidence" value="ECO:0007669"/>
    <property type="project" value="UniProtKB-KW"/>
</dbReference>
<dbReference type="InterPro" id="IPR000653">
    <property type="entry name" value="DegT/StrS_aminotransferase"/>
</dbReference>
<dbReference type="Gene3D" id="3.40.640.10">
    <property type="entry name" value="Type I PLP-dependent aspartate aminotransferase-like (Major domain)"/>
    <property type="match status" value="1"/>
</dbReference>
<organism evidence="4 5">
    <name type="scientific">Paenibacillus aurantius</name>
    <dbReference type="NCBI Taxonomy" id="2918900"/>
    <lineage>
        <taxon>Bacteria</taxon>
        <taxon>Bacillati</taxon>
        <taxon>Bacillota</taxon>
        <taxon>Bacilli</taxon>
        <taxon>Bacillales</taxon>
        <taxon>Paenibacillaceae</taxon>
        <taxon>Paenibacillus</taxon>
    </lineage>
</organism>
<dbReference type="InterPro" id="IPR015424">
    <property type="entry name" value="PyrdxlP-dep_Trfase"/>
</dbReference>
<dbReference type="GO" id="GO:0000271">
    <property type="term" value="P:polysaccharide biosynthetic process"/>
    <property type="evidence" value="ECO:0007669"/>
    <property type="project" value="TreeGrafter"/>
</dbReference>
<keyword evidence="2 3" id="KW-0663">Pyridoxal phosphate</keyword>
<dbReference type="SUPFAM" id="SSF53383">
    <property type="entry name" value="PLP-dependent transferases"/>
    <property type="match status" value="1"/>
</dbReference>
<evidence type="ECO:0000313" key="4">
    <source>
        <dbReference type="EMBL" id="WNQ09556.1"/>
    </source>
</evidence>
<dbReference type="Pfam" id="PF01041">
    <property type="entry name" value="DegT_DnrJ_EryC1"/>
    <property type="match status" value="1"/>
</dbReference>
<dbReference type="Proteomes" id="UP001305702">
    <property type="component" value="Chromosome"/>
</dbReference>
<dbReference type="Gene3D" id="3.90.1150.10">
    <property type="entry name" value="Aspartate Aminotransferase, domain 1"/>
    <property type="match status" value="1"/>
</dbReference>
<reference evidence="4 5" key="1">
    <citation type="submission" date="2022-02" db="EMBL/GenBank/DDBJ databases">
        <title>Paenibacillus sp. MBLB1776 Whole Genome Shotgun Sequencing.</title>
        <authorList>
            <person name="Hwang C.Y."/>
            <person name="Cho E.-S."/>
            <person name="Seo M.-J."/>
        </authorList>
    </citation>
    <scope>NUCLEOTIDE SEQUENCE [LARGE SCALE GENOMIC DNA]</scope>
    <source>
        <strain evidence="4 5">MBLB1776</strain>
    </source>
</reference>
<sequence length="400" mass="43661">MERLAADGGKPVRTEAFPVWPVTGEEEERLVLEVVRSGKWGGSGTRIKLPELEEKFAAMHGAKHAVTLVNGTLGLTVALQAAGVGPGDEVIMPPYTFIATASSALLFGAVPVFADVEPDSMNLDADRLEEVITPRTKAVVAVHLAGAPANMDKITAIARKHGLAVIEDAAQAVGASWDGRPAGSLGDLASFSFQLGKNVTSGEGGIILGSDDKRMDAVWSLVNVGRIKQGGWYQHERIGWNLRMTEFQAAVLLGQLSRFEEQFQKRERNARRLTELLNGIEGIRVLPRDPRVTRHAYHLFLFGLQPELEERIGKADFIAKVQAEGIPVHPGYVSLNRNKAVRAAVTRLTGQEREVTCPVSERFSDRLGMWLHQNVLLAGDSDMQDIAEAVRKVAEWARAR</sequence>
<dbReference type="CDD" id="cd00616">
    <property type="entry name" value="AHBA_syn"/>
    <property type="match status" value="1"/>
</dbReference>
<dbReference type="RefSeq" id="WP_315603328.1">
    <property type="nucleotide sequence ID" value="NZ_CP130318.1"/>
</dbReference>
<keyword evidence="4" id="KW-0808">Transferase</keyword>
<keyword evidence="4" id="KW-0032">Aminotransferase</keyword>
<name>A0AA96LCG3_9BACL</name>
<evidence type="ECO:0000256" key="3">
    <source>
        <dbReference type="RuleBase" id="RU004508"/>
    </source>
</evidence>
<dbReference type="AlphaFoldDB" id="A0AA96LCG3"/>
<accession>A0AA96LCG3</accession>
<dbReference type="KEGG" id="paun:MJA45_18195"/>
<evidence type="ECO:0000313" key="5">
    <source>
        <dbReference type="Proteomes" id="UP001305702"/>
    </source>
</evidence>
<dbReference type="InterPro" id="IPR015422">
    <property type="entry name" value="PyrdxlP-dep_Trfase_small"/>
</dbReference>
<feature type="modified residue" description="N6-(pyridoxal phosphate)lysine" evidence="2">
    <location>
        <position position="197"/>
    </location>
</feature>
<dbReference type="EMBL" id="CP130318">
    <property type="protein sequence ID" value="WNQ09556.1"/>
    <property type="molecule type" value="Genomic_DNA"/>
</dbReference>
<dbReference type="PANTHER" id="PTHR30244:SF34">
    <property type="entry name" value="DTDP-4-AMINO-4,6-DIDEOXYGALACTOSE TRANSAMINASE"/>
    <property type="match status" value="1"/>
</dbReference>